<proteinExistence type="inferred from homology"/>
<dbReference type="PANTHER" id="PTHR31716:SF1">
    <property type="entry name" value="PROTEIN FMC1 HOMOLOG"/>
    <property type="match status" value="1"/>
</dbReference>
<dbReference type="InterPro" id="IPR037667">
    <property type="entry name" value="FMC1_homologue"/>
</dbReference>
<organism evidence="3 4">
    <name type="scientific">Steinernema glaseri</name>
    <dbReference type="NCBI Taxonomy" id="37863"/>
    <lineage>
        <taxon>Eukaryota</taxon>
        <taxon>Metazoa</taxon>
        <taxon>Ecdysozoa</taxon>
        <taxon>Nematoda</taxon>
        <taxon>Chromadorea</taxon>
        <taxon>Rhabditida</taxon>
        <taxon>Tylenchina</taxon>
        <taxon>Panagrolaimomorpha</taxon>
        <taxon>Strongyloidoidea</taxon>
        <taxon>Steinernematidae</taxon>
        <taxon>Steinernema</taxon>
    </lineage>
</organism>
<evidence type="ECO:0000256" key="1">
    <source>
        <dbReference type="ARBA" id="ARBA00009058"/>
    </source>
</evidence>
<reference evidence="4" key="1">
    <citation type="submission" date="2016-11" db="UniProtKB">
        <authorList>
            <consortium name="WormBaseParasite"/>
        </authorList>
    </citation>
    <scope>IDENTIFICATION</scope>
</reference>
<keyword evidence="3" id="KW-1185">Reference proteome</keyword>
<evidence type="ECO:0000256" key="2">
    <source>
        <dbReference type="ARBA" id="ARBA00013846"/>
    </source>
</evidence>
<comment type="similarity">
    <text evidence="1">Belongs to the FMC1 family.</text>
</comment>
<protein>
    <recommendedName>
        <fullName evidence="2">Protein FMC1 homolog</fullName>
    </recommendedName>
</protein>
<dbReference type="AlphaFoldDB" id="A0A1I8AEU0"/>
<evidence type="ECO:0000313" key="4">
    <source>
        <dbReference type="WBParaSite" id="L893_g5063.t1"/>
    </source>
</evidence>
<evidence type="ECO:0000313" key="3">
    <source>
        <dbReference type="Proteomes" id="UP000095287"/>
    </source>
</evidence>
<sequence>MLVSRIIPRTLRCARSVATATHSSVEAATPTLEQQLGALAEKILPRLSEGDKKLYSVYLDSTRQLNELQQRYKGGERSVAESANLVGLKLPEVNRE</sequence>
<dbReference type="WBParaSite" id="L893_g5063.t1">
    <property type="protein sequence ID" value="L893_g5063.t1"/>
    <property type="gene ID" value="L893_g5063"/>
</dbReference>
<name>A0A1I8AEU0_9BILA</name>
<dbReference type="PANTHER" id="PTHR31716">
    <property type="entry name" value="PROTEIN FMC1 HOMOLOG"/>
    <property type="match status" value="1"/>
</dbReference>
<dbReference type="GO" id="GO:0005739">
    <property type="term" value="C:mitochondrion"/>
    <property type="evidence" value="ECO:0007669"/>
    <property type="project" value="TreeGrafter"/>
</dbReference>
<accession>A0A1I8AEU0</accession>
<dbReference type="Proteomes" id="UP000095287">
    <property type="component" value="Unplaced"/>
</dbReference>